<dbReference type="EC" id="4.2.1.126" evidence="3"/>
<dbReference type="PANTHER" id="PTHR10088:SF4">
    <property type="entry name" value="GLUCOKINASE REGULATORY PROTEIN"/>
    <property type="match status" value="1"/>
</dbReference>
<dbReference type="CDD" id="cd05007">
    <property type="entry name" value="SIS_Etherase"/>
    <property type="match status" value="1"/>
</dbReference>
<evidence type="ECO:0000313" key="6">
    <source>
        <dbReference type="Proteomes" id="UP001464891"/>
    </source>
</evidence>
<dbReference type="InterPro" id="IPR001347">
    <property type="entry name" value="SIS_dom"/>
</dbReference>
<organism evidence="5 6">
    <name type="scientific">Trichocoleus desertorum GB2-A4</name>
    <dbReference type="NCBI Taxonomy" id="2933944"/>
    <lineage>
        <taxon>Bacteria</taxon>
        <taxon>Bacillati</taxon>
        <taxon>Cyanobacteriota</taxon>
        <taxon>Cyanophyceae</taxon>
        <taxon>Leptolyngbyales</taxon>
        <taxon>Trichocoleusaceae</taxon>
        <taxon>Trichocoleus</taxon>
    </lineage>
</organism>
<sequence>MPQDPHPASPVNGEQLPQHFPDERGYLLTEQVNPNSQNLDQLSALELVELFNREDAQTIAAIAAARQELAQAIERTAVSLRQGGRLFYIGAGTSGRLGVLDAAECPPTFCTPPELVQGIIAGGAGALVRSSEDLEDRAEDGAEAIAHRHITELDVVVGITAGGTTPYVHGALQAARQRGATTIFIACVPAEQVPVKADIDIRLIVGPEVLAGSTRLKSGTVTKLALNILSTGAMVQLGKVYGNRMIDVSVTNKKLHDRALRILQDLTDLNREEAGWLLERSGRSVKLALLMHWTGLSREEGDRLLAEHQGNLRQAVLSYQQTN</sequence>
<dbReference type="InterPro" id="IPR040190">
    <property type="entry name" value="MURQ/GCKR"/>
</dbReference>
<gene>
    <name evidence="3 5" type="primary">murQ</name>
    <name evidence="5" type="ORF">NC998_18265</name>
</gene>
<accession>A0ABV0JB88</accession>
<comment type="similarity">
    <text evidence="3">Belongs to the GCKR-like family. MurNAc-6-P etherase subfamily.</text>
</comment>
<name>A0ABV0JB88_9CYAN</name>
<dbReference type="HAMAP" id="MF_00068">
    <property type="entry name" value="MurQ"/>
    <property type="match status" value="1"/>
</dbReference>
<comment type="pathway">
    <text evidence="3">Amino-sugar metabolism; N-acetylmuramate degradation.</text>
</comment>
<proteinExistence type="inferred from homology"/>
<comment type="miscellaneous">
    <text evidence="3">A lyase-type mechanism (elimination/hydration) is suggested for the cleavage of the lactyl ether bond of MurNAc 6-phosphate, with the formation of an alpha,beta-unsaturated aldehyde intermediate with (E)-stereochemistry, followed by the syn addition of water to give product.</text>
</comment>
<dbReference type="Proteomes" id="UP001464891">
    <property type="component" value="Unassembled WGS sequence"/>
</dbReference>
<evidence type="ECO:0000256" key="2">
    <source>
        <dbReference type="ARBA" id="ARBA00023277"/>
    </source>
</evidence>
<dbReference type="Pfam" id="PF20741">
    <property type="entry name" value="GKRP-like_C"/>
    <property type="match status" value="1"/>
</dbReference>
<dbReference type="PROSITE" id="PS01272">
    <property type="entry name" value="GCKR"/>
    <property type="match status" value="1"/>
</dbReference>
<dbReference type="EMBL" id="JAMPKM010000012">
    <property type="protein sequence ID" value="MEP0819047.1"/>
    <property type="molecule type" value="Genomic_DNA"/>
</dbReference>
<keyword evidence="1 3" id="KW-0456">Lyase</keyword>
<dbReference type="NCBIfam" id="TIGR00274">
    <property type="entry name" value="N-acetylmuramic acid 6-phosphate etherase"/>
    <property type="match status" value="1"/>
</dbReference>
<dbReference type="NCBIfam" id="NF009222">
    <property type="entry name" value="PRK12570.1"/>
    <property type="match status" value="1"/>
</dbReference>
<comment type="catalytic activity">
    <reaction evidence="3">
        <text>N-acetyl-D-muramate 6-phosphate + H2O = N-acetyl-D-glucosamine 6-phosphate + (R)-lactate</text>
        <dbReference type="Rhea" id="RHEA:26410"/>
        <dbReference type="ChEBI" id="CHEBI:15377"/>
        <dbReference type="ChEBI" id="CHEBI:16004"/>
        <dbReference type="ChEBI" id="CHEBI:57513"/>
        <dbReference type="ChEBI" id="CHEBI:58722"/>
        <dbReference type="EC" id="4.2.1.126"/>
    </reaction>
</comment>
<dbReference type="Gene3D" id="1.10.8.1080">
    <property type="match status" value="1"/>
</dbReference>
<dbReference type="PROSITE" id="PS51464">
    <property type="entry name" value="SIS"/>
    <property type="match status" value="1"/>
</dbReference>
<evidence type="ECO:0000259" key="4">
    <source>
        <dbReference type="PROSITE" id="PS51464"/>
    </source>
</evidence>
<comment type="caution">
    <text evidence="5">The sequence shown here is derived from an EMBL/GenBank/DDBJ whole genome shotgun (WGS) entry which is preliminary data.</text>
</comment>
<evidence type="ECO:0000256" key="3">
    <source>
        <dbReference type="HAMAP-Rule" id="MF_00068"/>
    </source>
</evidence>
<dbReference type="SUPFAM" id="SSF53697">
    <property type="entry name" value="SIS domain"/>
    <property type="match status" value="1"/>
</dbReference>
<dbReference type="PANTHER" id="PTHR10088">
    <property type="entry name" value="GLUCOKINASE REGULATORY PROTEIN"/>
    <property type="match status" value="1"/>
</dbReference>
<dbReference type="Pfam" id="PF22645">
    <property type="entry name" value="GKRP_SIS_N"/>
    <property type="match status" value="1"/>
</dbReference>
<feature type="domain" description="SIS" evidence="4">
    <location>
        <begin position="76"/>
        <end position="239"/>
    </location>
</feature>
<dbReference type="InterPro" id="IPR005486">
    <property type="entry name" value="Glucokinase_regulatory_CS"/>
</dbReference>
<dbReference type="InterPro" id="IPR005488">
    <property type="entry name" value="Etherase_MurQ"/>
</dbReference>
<evidence type="ECO:0000256" key="1">
    <source>
        <dbReference type="ARBA" id="ARBA00023239"/>
    </source>
</evidence>
<comment type="function">
    <text evidence="3">Specifically catalyzes the cleavage of the D-lactyl ether substituent of MurNAc 6-phosphate, producing GlcNAc 6-phosphate and D-lactate.</text>
</comment>
<feature type="active site" description="Proton donor" evidence="3">
    <location>
        <position position="104"/>
    </location>
</feature>
<keyword evidence="2 3" id="KW-0119">Carbohydrate metabolism</keyword>
<dbReference type="InterPro" id="IPR046348">
    <property type="entry name" value="SIS_dom_sf"/>
</dbReference>
<keyword evidence="6" id="KW-1185">Reference proteome</keyword>
<evidence type="ECO:0000313" key="5">
    <source>
        <dbReference type="EMBL" id="MEP0819047.1"/>
    </source>
</evidence>
<protein>
    <recommendedName>
        <fullName evidence="3">N-acetylmuramic acid 6-phosphate etherase</fullName>
        <shortName evidence="3">MurNAc-6-P etherase</shortName>
        <ecNumber evidence="3">4.2.1.126</ecNumber>
    </recommendedName>
    <alternativeName>
        <fullName evidence="3">N-acetylmuramic acid 6-phosphate hydrolase</fullName>
    </alternativeName>
    <alternativeName>
        <fullName evidence="3">N-acetylmuramic acid 6-phosphate lyase</fullName>
    </alternativeName>
</protein>
<feature type="active site" evidence="3">
    <location>
        <position position="135"/>
    </location>
</feature>
<dbReference type="GO" id="GO:0016829">
    <property type="term" value="F:lyase activity"/>
    <property type="evidence" value="ECO:0007669"/>
    <property type="project" value="UniProtKB-KW"/>
</dbReference>
<comment type="subunit">
    <text evidence="3">Homodimer.</text>
</comment>
<dbReference type="Gene3D" id="3.40.50.10490">
    <property type="entry name" value="Glucose-6-phosphate isomerase like protein, domain 1"/>
    <property type="match status" value="1"/>
</dbReference>
<dbReference type="RefSeq" id="WP_190432113.1">
    <property type="nucleotide sequence ID" value="NZ_JAMPKM010000012.1"/>
</dbReference>
<reference evidence="5 6" key="1">
    <citation type="submission" date="2022-04" db="EMBL/GenBank/DDBJ databases">
        <title>Positive selection, recombination, and allopatry shape intraspecific diversity of widespread and dominant cyanobacteria.</title>
        <authorList>
            <person name="Wei J."/>
            <person name="Shu W."/>
            <person name="Hu C."/>
        </authorList>
    </citation>
    <scope>NUCLEOTIDE SEQUENCE [LARGE SCALE GENOMIC DNA]</scope>
    <source>
        <strain evidence="5 6">GB2-A4</strain>
    </source>
</reference>
<dbReference type="NCBIfam" id="NF003915">
    <property type="entry name" value="PRK05441.1"/>
    <property type="match status" value="1"/>
</dbReference>